<gene>
    <name evidence="1" type="ORF">PAXINDRAFT_15782</name>
</gene>
<dbReference type="HOGENOM" id="CLU_103601_0_0_1"/>
<sequence length="233" mass="27168">MKVPEVAFFGDRYYQRVIYGLGPYIADYEEQVLLACIVRNWCVKCLAFCDDLDAEALLHERQHVDALVEEFTLTELWDQYGIVGDLVPFTKDFPYADIQELLSPDLLHQIIKGGFKDHLVKWVEKNLHHHYGKAEAERRLDDIDRQIAVVAPFAGLQCFPQGHHFKQWTGDDSKGLMKIYLTAIEGHVPPEIVRTFRAFLELCYLVRRNVITEGTLMQIEESLAHFHKYHKFF</sequence>
<dbReference type="Proteomes" id="UP000053647">
    <property type="component" value="Unassembled WGS sequence"/>
</dbReference>
<protein>
    <submittedName>
        <fullName evidence="1">Uncharacterized protein</fullName>
    </submittedName>
</protein>
<reference evidence="1 2" key="1">
    <citation type="submission" date="2014-06" db="EMBL/GenBank/DDBJ databases">
        <authorList>
            <consortium name="DOE Joint Genome Institute"/>
            <person name="Kuo A."/>
            <person name="Kohler A."/>
            <person name="Nagy L.G."/>
            <person name="Floudas D."/>
            <person name="Copeland A."/>
            <person name="Barry K.W."/>
            <person name="Cichocki N."/>
            <person name="Veneault-Fourrey C."/>
            <person name="LaButti K."/>
            <person name="Lindquist E.A."/>
            <person name="Lipzen A."/>
            <person name="Lundell T."/>
            <person name="Morin E."/>
            <person name="Murat C."/>
            <person name="Sun H."/>
            <person name="Tunlid A."/>
            <person name="Henrissat B."/>
            <person name="Grigoriev I.V."/>
            <person name="Hibbett D.S."/>
            <person name="Martin F."/>
            <person name="Nordberg H.P."/>
            <person name="Cantor M.N."/>
            <person name="Hua S.X."/>
        </authorList>
    </citation>
    <scope>NUCLEOTIDE SEQUENCE [LARGE SCALE GENOMIC DNA]</scope>
    <source>
        <strain evidence="1 2">ATCC 200175</strain>
    </source>
</reference>
<reference evidence="2" key="2">
    <citation type="submission" date="2015-01" db="EMBL/GenBank/DDBJ databases">
        <title>Evolutionary Origins and Diversification of the Mycorrhizal Mutualists.</title>
        <authorList>
            <consortium name="DOE Joint Genome Institute"/>
            <consortium name="Mycorrhizal Genomics Consortium"/>
            <person name="Kohler A."/>
            <person name="Kuo A."/>
            <person name="Nagy L.G."/>
            <person name="Floudas D."/>
            <person name="Copeland A."/>
            <person name="Barry K.W."/>
            <person name="Cichocki N."/>
            <person name="Veneault-Fourrey C."/>
            <person name="LaButti K."/>
            <person name="Lindquist E.A."/>
            <person name="Lipzen A."/>
            <person name="Lundell T."/>
            <person name="Morin E."/>
            <person name="Murat C."/>
            <person name="Riley R."/>
            <person name="Ohm R."/>
            <person name="Sun H."/>
            <person name="Tunlid A."/>
            <person name="Henrissat B."/>
            <person name="Grigoriev I.V."/>
            <person name="Hibbett D.S."/>
            <person name="Martin F."/>
        </authorList>
    </citation>
    <scope>NUCLEOTIDE SEQUENCE [LARGE SCALE GENOMIC DNA]</scope>
    <source>
        <strain evidence="2">ATCC 200175</strain>
    </source>
</reference>
<proteinExistence type="predicted"/>
<dbReference type="InterPro" id="IPR041078">
    <property type="entry name" value="Plavaka"/>
</dbReference>
<evidence type="ECO:0000313" key="1">
    <source>
        <dbReference type="EMBL" id="KIJ11315.1"/>
    </source>
</evidence>
<organism evidence="1 2">
    <name type="scientific">Paxillus involutus ATCC 200175</name>
    <dbReference type="NCBI Taxonomy" id="664439"/>
    <lineage>
        <taxon>Eukaryota</taxon>
        <taxon>Fungi</taxon>
        <taxon>Dikarya</taxon>
        <taxon>Basidiomycota</taxon>
        <taxon>Agaricomycotina</taxon>
        <taxon>Agaricomycetes</taxon>
        <taxon>Agaricomycetidae</taxon>
        <taxon>Boletales</taxon>
        <taxon>Paxilineae</taxon>
        <taxon>Paxillaceae</taxon>
        <taxon>Paxillus</taxon>
    </lineage>
</organism>
<accession>A0A0C9T6H3</accession>
<dbReference type="OrthoDB" id="3199698at2759"/>
<name>A0A0C9T6H3_PAXIN</name>
<dbReference type="AlphaFoldDB" id="A0A0C9T6H3"/>
<evidence type="ECO:0000313" key="2">
    <source>
        <dbReference type="Proteomes" id="UP000053647"/>
    </source>
</evidence>
<dbReference type="Pfam" id="PF18759">
    <property type="entry name" value="Plavaka"/>
    <property type="match status" value="1"/>
</dbReference>
<dbReference type="EMBL" id="KN819382">
    <property type="protein sequence ID" value="KIJ11315.1"/>
    <property type="molecule type" value="Genomic_DNA"/>
</dbReference>
<keyword evidence="2" id="KW-1185">Reference proteome</keyword>